<evidence type="ECO:0000259" key="2">
    <source>
        <dbReference type="Pfam" id="PF06985"/>
    </source>
</evidence>
<dbReference type="EMBL" id="ABDG02000024">
    <property type="protein sequence ID" value="EHK44685.1"/>
    <property type="molecule type" value="Genomic_DNA"/>
</dbReference>
<feature type="domain" description="Heterokaryon incompatibility" evidence="2">
    <location>
        <begin position="182"/>
        <end position="336"/>
    </location>
</feature>
<gene>
    <name evidence="3" type="ORF">TRIATDRAFT_283772</name>
</gene>
<protein>
    <recommendedName>
        <fullName evidence="2">Heterokaryon incompatibility domain-containing protein</fullName>
    </recommendedName>
</protein>
<name>G9NX33_HYPAI</name>
<accession>G9NX33</accession>
<proteinExistence type="predicted"/>
<organism evidence="3 4">
    <name type="scientific">Hypocrea atroviridis (strain ATCC 20476 / IMI 206040)</name>
    <name type="common">Trichoderma atroviride</name>
    <dbReference type="NCBI Taxonomy" id="452589"/>
    <lineage>
        <taxon>Eukaryota</taxon>
        <taxon>Fungi</taxon>
        <taxon>Dikarya</taxon>
        <taxon>Ascomycota</taxon>
        <taxon>Pezizomycotina</taxon>
        <taxon>Sordariomycetes</taxon>
        <taxon>Hypocreomycetidae</taxon>
        <taxon>Hypocreales</taxon>
        <taxon>Hypocreaceae</taxon>
        <taxon>Trichoderma</taxon>
    </lineage>
</organism>
<dbReference type="AlphaFoldDB" id="G9NX33"/>
<dbReference type="OrthoDB" id="47007at2759"/>
<dbReference type="Proteomes" id="UP000005426">
    <property type="component" value="Unassembled WGS sequence"/>
</dbReference>
<evidence type="ECO:0000313" key="3">
    <source>
        <dbReference type="EMBL" id="EHK44685.1"/>
    </source>
</evidence>
<dbReference type="STRING" id="452589.G9NX33"/>
<feature type="region of interest" description="Disordered" evidence="1">
    <location>
        <begin position="1"/>
        <end position="23"/>
    </location>
</feature>
<dbReference type="eggNOG" id="ENOG502SNFY">
    <property type="taxonomic scope" value="Eukaryota"/>
</dbReference>
<dbReference type="PANTHER" id="PTHR33112:SF9">
    <property type="entry name" value="HETEROKARYON INCOMPATIBILITY DOMAIN-CONTAINING PROTEIN"/>
    <property type="match status" value="1"/>
</dbReference>
<comment type="caution">
    <text evidence="3">The sequence shown here is derived from an EMBL/GenBank/DDBJ whole genome shotgun (WGS) entry which is preliminary data.</text>
</comment>
<keyword evidence="4" id="KW-1185">Reference proteome</keyword>
<dbReference type="OMA" id="VETICFR"/>
<dbReference type="Pfam" id="PF06985">
    <property type="entry name" value="HET"/>
    <property type="match status" value="1"/>
</dbReference>
<reference evidence="3 4" key="1">
    <citation type="journal article" date="2011" name="Genome Biol.">
        <title>Comparative genome sequence analysis underscores mycoparasitism as the ancestral life style of Trichoderma.</title>
        <authorList>
            <person name="Kubicek C.P."/>
            <person name="Herrera-Estrella A."/>
            <person name="Seidl-Seiboth V."/>
            <person name="Martinez D.A."/>
            <person name="Druzhinina I.S."/>
            <person name="Thon M."/>
            <person name="Zeilinger S."/>
            <person name="Casas-Flores S."/>
            <person name="Horwitz B.A."/>
            <person name="Mukherjee P.K."/>
            <person name="Mukherjee M."/>
            <person name="Kredics L."/>
            <person name="Alcaraz L.D."/>
            <person name="Aerts A."/>
            <person name="Antal Z."/>
            <person name="Atanasova L."/>
            <person name="Cervantes-Badillo M.G."/>
            <person name="Challacombe J."/>
            <person name="Chertkov O."/>
            <person name="McCluskey K."/>
            <person name="Coulpier F."/>
            <person name="Deshpande N."/>
            <person name="von Doehren H."/>
            <person name="Ebbole D.J."/>
            <person name="Esquivel-Naranjo E.U."/>
            <person name="Fekete E."/>
            <person name="Flipphi M."/>
            <person name="Glaser F."/>
            <person name="Gomez-Rodriguez E.Y."/>
            <person name="Gruber S."/>
            <person name="Han C."/>
            <person name="Henrissat B."/>
            <person name="Hermosa R."/>
            <person name="Hernandez-Onate M."/>
            <person name="Karaffa L."/>
            <person name="Kosti I."/>
            <person name="Le Crom S."/>
            <person name="Lindquist E."/>
            <person name="Lucas S."/>
            <person name="Luebeck M."/>
            <person name="Luebeck P.S."/>
            <person name="Margeot A."/>
            <person name="Metz B."/>
            <person name="Misra M."/>
            <person name="Nevalainen H."/>
            <person name="Omann M."/>
            <person name="Packer N."/>
            <person name="Perrone G."/>
            <person name="Uresti-Rivera E.E."/>
            <person name="Salamov A."/>
            <person name="Schmoll M."/>
            <person name="Seiboth B."/>
            <person name="Shapiro H."/>
            <person name="Sukno S."/>
            <person name="Tamayo-Ramos J.A."/>
            <person name="Tisch D."/>
            <person name="Wiest A."/>
            <person name="Wilkinson H.H."/>
            <person name="Zhang M."/>
            <person name="Coutinho P.M."/>
            <person name="Kenerley C.M."/>
            <person name="Monte E."/>
            <person name="Baker S.E."/>
            <person name="Grigoriev I.V."/>
        </authorList>
    </citation>
    <scope>NUCLEOTIDE SEQUENCE [LARGE SCALE GENOMIC DNA]</scope>
    <source>
        <strain evidence="4">ATCC 20476 / IMI 206040</strain>
    </source>
</reference>
<evidence type="ECO:0000313" key="4">
    <source>
        <dbReference type="Proteomes" id="UP000005426"/>
    </source>
</evidence>
<feature type="compositionally biased region" description="Basic and acidic residues" evidence="1">
    <location>
        <begin position="1"/>
        <end position="12"/>
    </location>
</feature>
<evidence type="ECO:0000256" key="1">
    <source>
        <dbReference type="SAM" id="MobiDB-lite"/>
    </source>
</evidence>
<sequence length="667" mass="74185">MSHSQLKSEPETRPCSACHHPPDRLRGPTAAITSLSALRQGAESGCLSCSVLSAGIDGVIGDDLPLDGKIQDAVERLRMDMNMTASGQSLTLTLFKRQMEISVFAPPPSIGVLDLPQTTNSEASFQWVAEKLGQCGNHHGCHRTCSNLTVTLPRRILDVGSTDGDLVRLRELDAEDTAVPNYACLSHCWGASRPSRTVMANLDSHKEEVPWSSLPPVFRDSITYVRKLGISLLWIDSLCIVQDDKEDWRMEAAKMASIYQNAYLVISASKSHNSEDGLFGGINGESNPIVIPIPSSSQGSALCFRKSFTHLPGYMDQRLVKKSPLPTLNRGWIFQERLLASRVLHFGPQELSWECLEDSACQCTGTYSSSTGNGATNTALTMSAQRMLQPKGIYNQYYWKQLDGTRLIKVWHMLVEDYTRLHLTFESDIFPAMSGIAKSFQQYTKSEYVAGMWAKSLLCDLAWHKETISSSSTENVEWHQRPKAWRAPTWSWASALGPVQFLDIGNGLVPLCELEEVKCSPYQLDPTGELRSGHLLLRGYLISTSIRYRPSVKEGSKAPFDLYELDIMHRQVGNVWADYDSSLPGTDHVVSGTPVKCFMLTARPDSGSLTLLLLNEIGYDEQHSCTVWKRLGLIQLSKPPTVLRDAKEYWFGVFKSQLANTTLVKII</sequence>
<dbReference type="InterPro" id="IPR010730">
    <property type="entry name" value="HET"/>
</dbReference>
<dbReference type="HOGENOM" id="CLU_002639_3_1_1"/>
<dbReference type="PANTHER" id="PTHR33112">
    <property type="entry name" value="DOMAIN PROTEIN, PUTATIVE-RELATED"/>
    <property type="match status" value="1"/>
</dbReference>